<dbReference type="STRING" id="574566.I0Z8P3"/>
<dbReference type="PANTHER" id="PTHR45911">
    <property type="entry name" value="C2 DOMAIN-CONTAINING PROTEIN"/>
    <property type="match status" value="1"/>
</dbReference>
<dbReference type="InterPro" id="IPR000008">
    <property type="entry name" value="C2_dom"/>
</dbReference>
<dbReference type="Proteomes" id="UP000007264">
    <property type="component" value="Unassembled WGS sequence"/>
</dbReference>
<feature type="compositionally biased region" description="Acidic residues" evidence="3">
    <location>
        <begin position="374"/>
        <end position="396"/>
    </location>
</feature>
<dbReference type="GeneID" id="17045021"/>
<feature type="compositionally biased region" description="Basic residues" evidence="3">
    <location>
        <begin position="43"/>
        <end position="59"/>
    </location>
</feature>
<keyword evidence="6" id="KW-1185">Reference proteome</keyword>
<gene>
    <name evidence="5" type="ORF">COCSUDRAFT_83571</name>
</gene>
<evidence type="ECO:0000256" key="2">
    <source>
        <dbReference type="ARBA" id="ARBA00022837"/>
    </source>
</evidence>
<feature type="domain" description="C2" evidence="4">
    <location>
        <begin position="90"/>
        <end position="216"/>
    </location>
</feature>
<reference evidence="5 6" key="1">
    <citation type="journal article" date="2012" name="Genome Biol.">
        <title>The genome of the polar eukaryotic microalga coccomyxa subellipsoidea reveals traits of cold adaptation.</title>
        <authorList>
            <person name="Blanc G."/>
            <person name="Agarkova I."/>
            <person name="Grimwood J."/>
            <person name="Kuo A."/>
            <person name="Brueggeman A."/>
            <person name="Dunigan D."/>
            <person name="Gurnon J."/>
            <person name="Ladunga I."/>
            <person name="Lindquist E."/>
            <person name="Lucas S."/>
            <person name="Pangilinan J."/>
            <person name="Proschold T."/>
            <person name="Salamov A."/>
            <person name="Schmutz J."/>
            <person name="Weeks D."/>
            <person name="Yamada T."/>
            <person name="Claverie J.M."/>
            <person name="Grigoriev I."/>
            <person name="Van Etten J."/>
            <person name="Lomsadze A."/>
            <person name="Borodovsky M."/>
        </authorList>
    </citation>
    <scope>NUCLEOTIDE SEQUENCE [LARGE SCALE GENOMIC DNA]</scope>
    <source>
        <strain evidence="5 6">C-169</strain>
    </source>
</reference>
<feature type="region of interest" description="Disordered" evidence="3">
    <location>
        <begin position="292"/>
        <end position="348"/>
    </location>
</feature>
<accession>I0Z8P3</accession>
<dbReference type="GO" id="GO:0046872">
    <property type="term" value="F:metal ion binding"/>
    <property type="evidence" value="ECO:0007669"/>
    <property type="project" value="UniProtKB-KW"/>
</dbReference>
<dbReference type="SUPFAM" id="SSF49562">
    <property type="entry name" value="C2 domain (Calcium/lipid-binding domain, CaLB)"/>
    <property type="match status" value="1"/>
</dbReference>
<dbReference type="KEGG" id="csl:COCSUDRAFT_83571"/>
<keyword evidence="1" id="KW-0479">Metal-binding</keyword>
<keyword evidence="2" id="KW-0106">Calcium</keyword>
<protein>
    <recommendedName>
        <fullName evidence="4">C2 domain-containing protein</fullName>
    </recommendedName>
</protein>
<sequence>MIIVFIGPSPDLKVKSGGFRMPKLSPRGTSPKEFKRNTSILKLLRKPKPHWKNMLKGKKSQGTDDGKLSTMDEGEETEGSQPSQSAVVDEGSQIQSHHSMAPGILGQSRDLHVHVLCARGLRAADSNGLSDPYTVVRLGSRSEQTHVLLETLDPDWNEAFVFGAEEVDAAIVDNLPSLLFEVWDSDIGVVADDFLGQVAIQCRDSVTRGTAEEQPLSAISALCPAPGQVEKKLPAVIHDERGNTVYEEPCVAWLHLRIASISQSSLDSDEAPLITKLFTGANTSSRWRSLTGLGRRPLSRQQSSSSTTSVASVRETLEPSPRFKERRNLHRVISESDEGGGGHSGEVGLKSVHRKIKRLFGKVDDEGELMQTTDDFDLDDDESESDENEEQEIEDEQQLYWEVSVGNQTKRSRLAPLQGARAQWGQDFAFAVVLPLRTRPLRLELHQSTGNRRKGIQCR</sequence>
<feature type="compositionally biased region" description="Low complexity" evidence="3">
    <location>
        <begin position="299"/>
        <end position="314"/>
    </location>
</feature>
<feature type="compositionally biased region" description="Polar residues" evidence="3">
    <location>
        <begin position="79"/>
        <end position="96"/>
    </location>
</feature>
<dbReference type="OrthoDB" id="511350at2759"/>
<feature type="region of interest" description="Disordered" evidence="3">
    <location>
        <begin position="17"/>
        <end position="96"/>
    </location>
</feature>
<name>I0Z8P3_COCSC</name>
<dbReference type="AlphaFoldDB" id="I0Z8P3"/>
<dbReference type="RefSeq" id="XP_005651556.1">
    <property type="nucleotide sequence ID" value="XM_005651499.1"/>
</dbReference>
<dbReference type="eggNOG" id="KOG1326">
    <property type="taxonomic scope" value="Eukaryota"/>
</dbReference>
<dbReference type="SMART" id="SM00239">
    <property type="entry name" value="C2"/>
    <property type="match status" value="1"/>
</dbReference>
<dbReference type="InterPro" id="IPR035892">
    <property type="entry name" value="C2_domain_sf"/>
</dbReference>
<feature type="region of interest" description="Disordered" evidence="3">
    <location>
        <begin position="370"/>
        <end position="396"/>
    </location>
</feature>
<dbReference type="Pfam" id="PF00168">
    <property type="entry name" value="C2"/>
    <property type="match status" value="1"/>
</dbReference>
<proteinExistence type="predicted"/>
<evidence type="ECO:0000313" key="6">
    <source>
        <dbReference type="Proteomes" id="UP000007264"/>
    </source>
</evidence>
<dbReference type="EMBL" id="AGSI01000002">
    <property type="protein sequence ID" value="EIE27012.1"/>
    <property type="molecule type" value="Genomic_DNA"/>
</dbReference>
<dbReference type="Gene3D" id="2.60.40.150">
    <property type="entry name" value="C2 domain"/>
    <property type="match status" value="1"/>
</dbReference>
<organism evidence="5 6">
    <name type="scientific">Coccomyxa subellipsoidea (strain C-169)</name>
    <name type="common">Green microalga</name>
    <dbReference type="NCBI Taxonomy" id="574566"/>
    <lineage>
        <taxon>Eukaryota</taxon>
        <taxon>Viridiplantae</taxon>
        <taxon>Chlorophyta</taxon>
        <taxon>core chlorophytes</taxon>
        <taxon>Trebouxiophyceae</taxon>
        <taxon>Trebouxiophyceae incertae sedis</taxon>
        <taxon>Coccomyxaceae</taxon>
        <taxon>Coccomyxa</taxon>
        <taxon>Coccomyxa subellipsoidea</taxon>
    </lineage>
</organism>
<evidence type="ECO:0000256" key="3">
    <source>
        <dbReference type="SAM" id="MobiDB-lite"/>
    </source>
</evidence>
<evidence type="ECO:0000313" key="5">
    <source>
        <dbReference type="EMBL" id="EIE27012.1"/>
    </source>
</evidence>
<evidence type="ECO:0000259" key="4">
    <source>
        <dbReference type="PROSITE" id="PS50004"/>
    </source>
</evidence>
<dbReference type="PROSITE" id="PS50004">
    <property type="entry name" value="C2"/>
    <property type="match status" value="1"/>
</dbReference>
<evidence type="ECO:0000256" key="1">
    <source>
        <dbReference type="ARBA" id="ARBA00022723"/>
    </source>
</evidence>
<comment type="caution">
    <text evidence="5">The sequence shown here is derived from an EMBL/GenBank/DDBJ whole genome shotgun (WGS) entry which is preliminary data.</text>
</comment>